<sequence length="423" mass="48703">MEVAAADAQDLALFLSDEDEEETCDEPTETATEEDLGSEEPPSQDDNNDELSGMESVEQLQQQIVEQVQPWGHEFDSVEAILEQIRPNASDEASVALVTAHLQRLPSDVNIKTLIQLLGGLREEYVPKDAIMSIWFKILHPKKAKRAKSAGTMPILRSRLLESKRKQAECDLQLLQNRISLLQQEESRAWKKILQTKDRAQEILEIREANLKKQEAKSHLALERERQSRFVQKKQHSLKKESIIKKKHAAIQIISRKYQDVEIVKSESKRLKAEKEKQQMVEVERAREKREAIRRQEDALKQKRREEQRQHEQEIALRYMKKVIEEERKIKEHQRRVQAMEQQEKELIERLQGTQLIQQEAFSVLEQALLRAELRASAAQQHEQNVLLSSTSSTSVSASSLYGVDPLDRHASLSALTIGKGGR</sequence>
<protein>
    <submittedName>
        <fullName evidence="3">Uncharacterized protein</fullName>
    </submittedName>
</protein>
<dbReference type="OrthoDB" id="76153at2759"/>
<dbReference type="AlphaFoldDB" id="A0A8K1CE39"/>
<dbReference type="PANTHER" id="PTHR37473:SF1">
    <property type="entry name" value="EF-HAND DOMAIN-CONTAINING PROTEIN"/>
    <property type="match status" value="1"/>
</dbReference>
<organism evidence="3 4">
    <name type="scientific">Pythium oligandrum</name>
    <name type="common">Mycoparasitic fungus</name>
    <dbReference type="NCBI Taxonomy" id="41045"/>
    <lineage>
        <taxon>Eukaryota</taxon>
        <taxon>Sar</taxon>
        <taxon>Stramenopiles</taxon>
        <taxon>Oomycota</taxon>
        <taxon>Peronosporomycetes</taxon>
        <taxon>Pythiales</taxon>
        <taxon>Pythiaceae</taxon>
        <taxon>Pythium</taxon>
    </lineage>
</organism>
<dbReference type="Proteomes" id="UP000794436">
    <property type="component" value="Unassembled WGS sequence"/>
</dbReference>
<dbReference type="EMBL" id="SPLM01000075">
    <property type="protein sequence ID" value="TMW61749.1"/>
    <property type="molecule type" value="Genomic_DNA"/>
</dbReference>
<comment type="caution">
    <text evidence="3">The sequence shown here is derived from an EMBL/GenBank/DDBJ whole genome shotgun (WGS) entry which is preliminary data.</text>
</comment>
<keyword evidence="1" id="KW-0175">Coiled coil</keyword>
<feature type="compositionally biased region" description="Low complexity" evidence="2">
    <location>
        <begin position="1"/>
        <end position="15"/>
    </location>
</feature>
<feature type="coiled-coil region" evidence="1">
    <location>
        <begin position="271"/>
        <end position="350"/>
    </location>
</feature>
<gene>
    <name evidence="3" type="ORF">Poli38472_010812</name>
</gene>
<feature type="compositionally biased region" description="Acidic residues" evidence="2">
    <location>
        <begin position="16"/>
        <end position="49"/>
    </location>
</feature>
<evidence type="ECO:0000313" key="3">
    <source>
        <dbReference type="EMBL" id="TMW61749.1"/>
    </source>
</evidence>
<feature type="coiled-coil region" evidence="1">
    <location>
        <begin position="158"/>
        <end position="226"/>
    </location>
</feature>
<proteinExistence type="predicted"/>
<evidence type="ECO:0000256" key="1">
    <source>
        <dbReference type="SAM" id="Coils"/>
    </source>
</evidence>
<dbReference type="PANTHER" id="PTHR37473">
    <property type="entry name" value="EF-HAND DOMAIN-CONTAINING PROTEIN"/>
    <property type="match status" value="1"/>
</dbReference>
<name>A0A8K1CE39_PYTOL</name>
<keyword evidence="4" id="KW-1185">Reference proteome</keyword>
<evidence type="ECO:0000256" key="2">
    <source>
        <dbReference type="SAM" id="MobiDB-lite"/>
    </source>
</evidence>
<feature type="region of interest" description="Disordered" evidence="2">
    <location>
        <begin position="1"/>
        <end position="55"/>
    </location>
</feature>
<accession>A0A8K1CE39</accession>
<reference evidence="3" key="1">
    <citation type="submission" date="2019-03" db="EMBL/GenBank/DDBJ databases">
        <title>Long read genome sequence of the mycoparasitic Pythium oligandrum ATCC 38472 isolated from sugarbeet rhizosphere.</title>
        <authorList>
            <person name="Gaulin E."/>
        </authorList>
    </citation>
    <scope>NUCLEOTIDE SEQUENCE</scope>
    <source>
        <strain evidence="3">ATCC 38472_TT</strain>
    </source>
</reference>
<evidence type="ECO:0000313" key="4">
    <source>
        <dbReference type="Proteomes" id="UP000794436"/>
    </source>
</evidence>